<protein>
    <recommendedName>
        <fullName evidence="3">Tyr recombinase domain-containing protein</fullName>
    </recommendedName>
</protein>
<dbReference type="Pfam" id="PF00589">
    <property type="entry name" value="Phage_integrase"/>
    <property type="match status" value="1"/>
</dbReference>
<evidence type="ECO:0000259" key="3">
    <source>
        <dbReference type="PROSITE" id="PS51898"/>
    </source>
</evidence>
<dbReference type="Proteomes" id="UP000011014">
    <property type="component" value="Unassembled WGS sequence"/>
</dbReference>
<dbReference type="InterPro" id="IPR011010">
    <property type="entry name" value="DNA_brk_join_enz"/>
</dbReference>
<dbReference type="InterPro" id="IPR013762">
    <property type="entry name" value="Integrase-like_cat_sf"/>
</dbReference>
<reference evidence="4" key="1">
    <citation type="journal article" date="2010" name="Science">
        <title>Plasticity of animal genome architecture unmasked by rapid evolution of a pelagic tunicate.</title>
        <authorList>
            <person name="Denoeud F."/>
            <person name="Henriet S."/>
            <person name="Mungpakdee S."/>
            <person name="Aury J.M."/>
            <person name="Da Silva C."/>
            <person name="Brinkmann H."/>
            <person name="Mikhaleva J."/>
            <person name="Olsen L.C."/>
            <person name="Jubin C."/>
            <person name="Canestro C."/>
            <person name="Bouquet J.M."/>
            <person name="Danks G."/>
            <person name="Poulain J."/>
            <person name="Campsteijn C."/>
            <person name="Adamski M."/>
            <person name="Cross I."/>
            <person name="Yadetie F."/>
            <person name="Muffato M."/>
            <person name="Louis A."/>
            <person name="Butcher S."/>
            <person name="Tsagkogeorga G."/>
            <person name="Konrad A."/>
            <person name="Singh S."/>
            <person name="Jensen M.F."/>
            <person name="Cong E.H."/>
            <person name="Eikeseth-Otteraa H."/>
            <person name="Noel B."/>
            <person name="Anthouard V."/>
            <person name="Porcel B.M."/>
            <person name="Kachouri-Lafond R."/>
            <person name="Nishino A."/>
            <person name="Ugolini M."/>
            <person name="Chourrout P."/>
            <person name="Nishida H."/>
            <person name="Aasland R."/>
            <person name="Huzurbazar S."/>
            <person name="Westhof E."/>
            <person name="Delsuc F."/>
            <person name="Lehrach H."/>
            <person name="Reinhardt R."/>
            <person name="Weissenbach J."/>
            <person name="Roy S.W."/>
            <person name="Artiguenave F."/>
            <person name="Postlethwait J.H."/>
            <person name="Manak J.R."/>
            <person name="Thompson E.M."/>
            <person name="Jaillon O."/>
            <person name="Du Pasquier L."/>
            <person name="Boudinot P."/>
            <person name="Liberles D.A."/>
            <person name="Volff J.N."/>
            <person name="Philippe H."/>
            <person name="Lenhard B."/>
            <person name="Roest Crollius H."/>
            <person name="Wincker P."/>
            <person name="Chourrout D."/>
        </authorList>
    </citation>
    <scope>NUCLEOTIDE SEQUENCE [LARGE SCALE GENOMIC DNA]</scope>
</reference>
<dbReference type="GO" id="GO:0015074">
    <property type="term" value="P:DNA integration"/>
    <property type="evidence" value="ECO:0007669"/>
    <property type="project" value="InterPro"/>
</dbReference>
<dbReference type="PROSITE" id="PS51898">
    <property type="entry name" value="TYR_RECOMBINASE"/>
    <property type="match status" value="1"/>
</dbReference>
<accession>E4Y4E8</accession>
<dbReference type="AlphaFoldDB" id="E4Y4E8"/>
<dbReference type="GO" id="GO:0003677">
    <property type="term" value="F:DNA binding"/>
    <property type="evidence" value="ECO:0007669"/>
    <property type="project" value="InterPro"/>
</dbReference>
<dbReference type="InterPro" id="IPR002104">
    <property type="entry name" value="Integrase_catalytic"/>
</dbReference>
<evidence type="ECO:0000256" key="1">
    <source>
        <dbReference type="ARBA" id="ARBA00023172"/>
    </source>
</evidence>
<gene>
    <name evidence="4" type="ORF">GSOID_T00018418001</name>
</gene>
<evidence type="ECO:0000313" key="4">
    <source>
        <dbReference type="EMBL" id="CBY30546.1"/>
    </source>
</evidence>
<proteinExistence type="predicted"/>
<evidence type="ECO:0000256" key="2">
    <source>
        <dbReference type="SAM" id="MobiDB-lite"/>
    </source>
</evidence>
<name>E4Y4E8_OIKDI</name>
<dbReference type="GO" id="GO:0006310">
    <property type="term" value="P:DNA recombination"/>
    <property type="evidence" value="ECO:0007669"/>
    <property type="project" value="UniProtKB-KW"/>
</dbReference>
<sequence>MTFLNRKELEGLWKVAEQLTLENFEAANDEEKVDIFLDRLSRRPLQKAYTYQRGSSVILDVVETELGKPATAAIKRKVKNWATRRARESSKETLQYPKQAGLLEDEDVIILWKELLKSGKPKPKEAALALAICYISGARMGEALSIRIEDCQFKKDSGNEFFEAHLRSTKTNPFAQRKETLTLPLSVEHAVPAASEIKKLCHNKKSGKRITTGSSRIKNKPKGLLFPALDGCTRTASDYLARYAKNANLEKPVSAHSGRVSYYVRGRRAGLSQAELTHTLRWAPTSRMPDYYERTHMETAPDGAPTRIAEARREKRQKNQAAKAEKKGSSSSTEPQEAAETRQEPRVRSSRKARLKAEESIKNWLENSDSEN</sequence>
<organism evidence="4">
    <name type="scientific">Oikopleura dioica</name>
    <name type="common">Tunicate</name>
    <dbReference type="NCBI Taxonomy" id="34765"/>
    <lineage>
        <taxon>Eukaryota</taxon>
        <taxon>Metazoa</taxon>
        <taxon>Chordata</taxon>
        <taxon>Tunicata</taxon>
        <taxon>Appendicularia</taxon>
        <taxon>Copelata</taxon>
        <taxon>Oikopleuridae</taxon>
        <taxon>Oikopleura</taxon>
    </lineage>
</organism>
<dbReference type="EMBL" id="FN654278">
    <property type="protein sequence ID" value="CBY30546.1"/>
    <property type="molecule type" value="Genomic_DNA"/>
</dbReference>
<dbReference type="SUPFAM" id="SSF56349">
    <property type="entry name" value="DNA breaking-rejoining enzymes"/>
    <property type="match status" value="1"/>
</dbReference>
<dbReference type="Gene3D" id="1.10.443.10">
    <property type="entry name" value="Intergrase catalytic core"/>
    <property type="match status" value="1"/>
</dbReference>
<feature type="domain" description="Tyr recombinase" evidence="3">
    <location>
        <begin position="98"/>
        <end position="313"/>
    </location>
</feature>
<keyword evidence="1" id="KW-0233">DNA recombination</keyword>
<feature type="region of interest" description="Disordered" evidence="2">
    <location>
        <begin position="311"/>
        <end position="372"/>
    </location>
</feature>